<proteinExistence type="predicted"/>
<accession>A0AAF0GKQ0</accession>
<evidence type="ECO:0000256" key="2">
    <source>
        <dbReference type="SAM" id="MobiDB-lite"/>
    </source>
</evidence>
<protein>
    <submittedName>
        <fullName evidence="3">Uncharacterized protein</fullName>
    </submittedName>
</protein>
<sequence>MSVLVTVLLVAATAGATTWIGFRCTKESRKLLAEKREEEAKKKAREEQEGREKNRREVQRREIFGELNEALNDPDRWLARGQIVSYHSGKSRYNYPAIAEVALFIQNHRRMKERNIDLESRLDAQGKKLRELQMQMRDIQKALQMGEPVDY</sequence>
<evidence type="ECO:0000313" key="3">
    <source>
        <dbReference type="EMBL" id="WGH28275.1"/>
    </source>
</evidence>
<keyword evidence="1" id="KW-0175">Coiled coil</keyword>
<evidence type="ECO:0000256" key="1">
    <source>
        <dbReference type="SAM" id="Coils"/>
    </source>
</evidence>
<name>A0AAF0GKQ0_9CAUD</name>
<evidence type="ECO:0000313" key="4">
    <source>
        <dbReference type="Proteomes" id="UP001240123"/>
    </source>
</evidence>
<feature type="region of interest" description="Disordered" evidence="2">
    <location>
        <begin position="37"/>
        <end position="57"/>
    </location>
</feature>
<feature type="coiled-coil region" evidence="1">
    <location>
        <begin position="115"/>
        <end position="142"/>
    </location>
</feature>
<keyword evidence="4" id="KW-1185">Reference proteome</keyword>
<dbReference type="Proteomes" id="UP001240123">
    <property type="component" value="Segment"/>
</dbReference>
<gene>
    <name evidence="3" type="ORF">10P302A_gene0015</name>
</gene>
<dbReference type="EMBL" id="OQ622093">
    <property type="protein sequence ID" value="WGH28275.1"/>
    <property type="molecule type" value="Genomic_DNA"/>
</dbReference>
<organism evidence="3 4">
    <name type="scientific">Pseudomonas phage 10P302A</name>
    <dbReference type="NCBI Taxonomy" id="3038233"/>
    <lineage>
        <taxon>Viruses</taxon>
        <taxon>Duplodnaviria</taxon>
        <taxon>Heunggongvirae</taxon>
        <taxon>Uroviricota</taxon>
        <taxon>Caudoviricetes</taxon>
        <taxon>Autographivirales</taxon>
        <taxon>Autotranscriptaviridae</taxon>
        <taxon>Studiervirinae</taxon>
        <taxon>Cankvirus</taxon>
        <taxon>Cankvirus cv10P302A</taxon>
    </lineage>
</organism>
<reference evidence="3" key="1">
    <citation type="submission" date="2023-03" db="EMBL/GenBank/DDBJ databases">
        <authorList>
            <person name="Chen D."/>
        </authorList>
    </citation>
    <scope>NUCLEOTIDE SEQUENCE</scope>
</reference>